<dbReference type="Proteomes" id="UP000762676">
    <property type="component" value="Unassembled WGS sequence"/>
</dbReference>
<evidence type="ECO:0000313" key="1">
    <source>
        <dbReference type="EMBL" id="GFR85957.1"/>
    </source>
</evidence>
<accession>A0AAV4GJQ2</accession>
<name>A0AAV4GJQ2_9GAST</name>
<keyword evidence="2" id="KW-1185">Reference proteome</keyword>
<organism evidence="1 2">
    <name type="scientific">Elysia marginata</name>
    <dbReference type="NCBI Taxonomy" id="1093978"/>
    <lineage>
        <taxon>Eukaryota</taxon>
        <taxon>Metazoa</taxon>
        <taxon>Spiralia</taxon>
        <taxon>Lophotrochozoa</taxon>
        <taxon>Mollusca</taxon>
        <taxon>Gastropoda</taxon>
        <taxon>Heterobranchia</taxon>
        <taxon>Euthyneura</taxon>
        <taxon>Panpulmonata</taxon>
        <taxon>Sacoglossa</taxon>
        <taxon>Placobranchoidea</taxon>
        <taxon>Plakobranchidae</taxon>
        <taxon>Elysia</taxon>
    </lineage>
</organism>
<proteinExistence type="predicted"/>
<gene>
    <name evidence="1" type="ORF">ElyMa_000708800</name>
</gene>
<reference evidence="1 2" key="1">
    <citation type="journal article" date="2021" name="Elife">
        <title>Chloroplast acquisition without the gene transfer in kleptoplastic sea slugs, Plakobranchus ocellatus.</title>
        <authorList>
            <person name="Maeda T."/>
            <person name="Takahashi S."/>
            <person name="Yoshida T."/>
            <person name="Shimamura S."/>
            <person name="Takaki Y."/>
            <person name="Nagai Y."/>
            <person name="Toyoda A."/>
            <person name="Suzuki Y."/>
            <person name="Arimoto A."/>
            <person name="Ishii H."/>
            <person name="Satoh N."/>
            <person name="Nishiyama T."/>
            <person name="Hasebe M."/>
            <person name="Maruyama T."/>
            <person name="Minagawa J."/>
            <person name="Obokata J."/>
            <person name="Shigenobu S."/>
        </authorList>
    </citation>
    <scope>NUCLEOTIDE SEQUENCE [LARGE SCALE GENOMIC DNA]</scope>
</reference>
<evidence type="ECO:0000313" key="2">
    <source>
        <dbReference type="Proteomes" id="UP000762676"/>
    </source>
</evidence>
<dbReference type="EMBL" id="BMAT01001458">
    <property type="protein sequence ID" value="GFR85957.1"/>
    <property type="molecule type" value="Genomic_DNA"/>
</dbReference>
<dbReference type="AlphaFoldDB" id="A0AAV4GJQ2"/>
<protein>
    <submittedName>
        <fullName evidence="1">Uncharacterized protein</fullName>
    </submittedName>
</protein>
<comment type="caution">
    <text evidence="1">The sequence shown here is derived from an EMBL/GenBank/DDBJ whole genome shotgun (WGS) entry which is preliminary data.</text>
</comment>
<sequence>MKIRQSRHNKCTQRYYLKYRYFCGIAKFKANLNSKTIRLAITSCKPVTTRTPCLNLTTDLRRPTLL</sequence>